<proteinExistence type="predicted"/>
<reference evidence="1" key="1">
    <citation type="submission" date="2023-07" db="EMBL/GenBank/DDBJ databases">
        <title>Chromosome-level genome assembly of Artemia franciscana.</title>
        <authorList>
            <person name="Jo E."/>
        </authorList>
    </citation>
    <scope>NUCLEOTIDE SEQUENCE</scope>
    <source>
        <tissue evidence="1">Whole body</tissue>
    </source>
</reference>
<protein>
    <submittedName>
        <fullName evidence="1">Uncharacterized protein</fullName>
    </submittedName>
</protein>
<keyword evidence="2" id="KW-1185">Reference proteome</keyword>
<sequence length="135" mass="15478">MRWGKSIIADTLGNEIFESKLGECLSRLGDLYEEVEHLFTVAKDKGLTEQQENHYKFQIEQIKADIDQIKENRLKWFASMSTDEIDWTTIIKNVKLKLPLDANASEAVEGYRQCVMAASSNPEEVRKNAKTDPKI</sequence>
<dbReference type="AlphaFoldDB" id="A0AA88L120"/>
<gene>
    <name evidence="1" type="ORF">QYM36_014480</name>
</gene>
<evidence type="ECO:0000313" key="2">
    <source>
        <dbReference type="Proteomes" id="UP001187531"/>
    </source>
</evidence>
<accession>A0AA88L120</accession>
<name>A0AA88L120_ARTSF</name>
<dbReference type="EMBL" id="JAVRJZ010000018">
    <property type="protein sequence ID" value="KAK2708866.1"/>
    <property type="molecule type" value="Genomic_DNA"/>
</dbReference>
<evidence type="ECO:0000313" key="1">
    <source>
        <dbReference type="EMBL" id="KAK2708866.1"/>
    </source>
</evidence>
<comment type="caution">
    <text evidence="1">The sequence shown here is derived from an EMBL/GenBank/DDBJ whole genome shotgun (WGS) entry which is preliminary data.</text>
</comment>
<organism evidence="1 2">
    <name type="scientific">Artemia franciscana</name>
    <name type="common">Brine shrimp</name>
    <name type="synonym">Artemia sanfranciscana</name>
    <dbReference type="NCBI Taxonomy" id="6661"/>
    <lineage>
        <taxon>Eukaryota</taxon>
        <taxon>Metazoa</taxon>
        <taxon>Ecdysozoa</taxon>
        <taxon>Arthropoda</taxon>
        <taxon>Crustacea</taxon>
        <taxon>Branchiopoda</taxon>
        <taxon>Anostraca</taxon>
        <taxon>Artemiidae</taxon>
        <taxon>Artemia</taxon>
    </lineage>
</organism>
<dbReference type="Proteomes" id="UP001187531">
    <property type="component" value="Unassembled WGS sequence"/>
</dbReference>